<dbReference type="Pfam" id="PF08002">
    <property type="entry name" value="DUF1697"/>
    <property type="match status" value="1"/>
</dbReference>
<dbReference type="AlphaFoldDB" id="A0A660L9R0"/>
<evidence type="ECO:0000313" key="2">
    <source>
        <dbReference type="Proteomes" id="UP000278962"/>
    </source>
</evidence>
<organism evidence="1 2">
    <name type="scientific">Solirubrobacter pauli</name>
    <dbReference type="NCBI Taxonomy" id="166793"/>
    <lineage>
        <taxon>Bacteria</taxon>
        <taxon>Bacillati</taxon>
        <taxon>Actinomycetota</taxon>
        <taxon>Thermoleophilia</taxon>
        <taxon>Solirubrobacterales</taxon>
        <taxon>Solirubrobacteraceae</taxon>
        <taxon>Solirubrobacter</taxon>
    </lineage>
</organism>
<protein>
    <submittedName>
        <fullName evidence="1">Uncharacterized protein (DUF1697 family)</fullName>
    </submittedName>
</protein>
<name>A0A660L9R0_9ACTN</name>
<comment type="caution">
    <text evidence="1">The sequence shown here is derived from an EMBL/GenBank/DDBJ whole genome shotgun (WGS) entry which is preliminary data.</text>
</comment>
<gene>
    <name evidence="1" type="ORF">C8N24_0493</name>
</gene>
<dbReference type="Gene3D" id="3.30.70.1280">
    <property type="entry name" value="SP0830-like domains"/>
    <property type="match status" value="1"/>
</dbReference>
<dbReference type="InterPro" id="IPR012545">
    <property type="entry name" value="DUF1697"/>
</dbReference>
<dbReference type="PANTHER" id="PTHR36439">
    <property type="entry name" value="BLL4334 PROTEIN"/>
    <property type="match status" value="1"/>
</dbReference>
<proteinExistence type="predicted"/>
<dbReference type="Proteomes" id="UP000278962">
    <property type="component" value="Unassembled WGS sequence"/>
</dbReference>
<dbReference type="EMBL" id="RBIL01000001">
    <property type="protein sequence ID" value="RKQ90680.1"/>
    <property type="molecule type" value="Genomic_DNA"/>
</dbReference>
<dbReference type="PANTHER" id="PTHR36439:SF1">
    <property type="entry name" value="DUF1697 DOMAIN-CONTAINING PROTEIN"/>
    <property type="match status" value="1"/>
</dbReference>
<evidence type="ECO:0000313" key="1">
    <source>
        <dbReference type="EMBL" id="RKQ90680.1"/>
    </source>
</evidence>
<dbReference type="SUPFAM" id="SSF160379">
    <property type="entry name" value="SP0830-like"/>
    <property type="match status" value="1"/>
</dbReference>
<sequence length="167" mass="18758">MPRNLALLRGINLGSKRRVAMADLRALLEELGYTDVRTVLASGNAIFTGRTSRSTLERALQQRFDMQIDVVLRTMDELRAVIANDPFKGEVDDPTRYLVVFLDREPTLDQLEAEDFTPDRFVARGTEIYAWCPEGMQNSRLMKALGKPGLAGTATVRNWATVNKLVD</sequence>
<keyword evidence="2" id="KW-1185">Reference proteome</keyword>
<dbReference type="PIRSF" id="PIRSF008502">
    <property type="entry name" value="UCP008502"/>
    <property type="match status" value="1"/>
</dbReference>
<reference evidence="1 2" key="1">
    <citation type="submission" date="2018-10" db="EMBL/GenBank/DDBJ databases">
        <title>Genomic Encyclopedia of Archaeal and Bacterial Type Strains, Phase II (KMG-II): from individual species to whole genera.</title>
        <authorList>
            <person name="Goeker M."/>
        </authorList>
    </citation>
    <scope>NUCLEOTIDE SEQUENCE [LARGE SCALE GENOMIC DNA]</scope>
    <source>
        <strain evidence="1 2">DSM 14954</strain>
    </source>
</reference>
<dbReference type="RefSeq" id="WP_170178794.1">
    <property type="nucleotide sequence ID" value="NZ_RBIL01000001.1"/>
</dbReference>
<accession>A0A660L9R0</accession>